<sequence length="567" mass="64642">MTEKVIILGGGVAGLSAAHELVERGFDVTIYEAKPILGGKARSVPVFGTGMLGRKDLPGEHGFRFFPHFYKHVIDTMKRIPHEDETVYDHLVSATEMGIARFDQPVVPFSLGFPKSFFHLKRNLNSLLKTNWGLTDAERDLFIDKIWQIMTSCLERRNVEYEGMSWWEFLEAEEQSEDFRRVFAGVTRSLVAANAKEASMKTIGNVLSQLLLDFISPLTDPDRLLNGPTNDVWIGPWLRYLQGRGVKIVQNAQCIKIQCEGGRIGNVLILQDGGVSTVKGDYYLSALPVEGMEKLLTDEMIQIDPSLKGIRKLKESLNWMNGIQFFLREDIPILHGHILCQDTPWALTMISQSQFWPADITNYGDGNVKGILSVCISDWNTPGIIYRKKASECTRDEIKEEVWAQLKRSLNAEESILNDDVLHSWFLDPDLLFGKSGITNGSPLLINEVDTWRLRPEATTEISNLFLASDYVRTNTDLASMEAANEAARRAVNGILSVSRSEEPKCDIWEMYEFELFTPWHLVDSKRYRRNLPWDGKYSMLRRMLKMIQLLMRQTAYNRKIKATHVQ</sequence>
<evidence type="ECO:0000259" key="1">
    <source>
        <dbReference type="Pfam" id="PF01593"/>
    </source>
</evidence>
<evidence type="ECO:0000313" key="2">
    <source>
        <dbReference type="EMBL" id="MFC4410112.1"/>
    </source>
</evidence>
<keyword evidence="3" id="KW-1185">Reference proteome</keyword>
<dbReference type="Gene3D" id="3.50.50.60">
    <property type="entry name" value="FAD/NAD(P)-binding domain"/>
    <property type="match status" value="1"/>
</dbReference>
<evidence type="ECO:0000313" key="3">
    <source>
        <dbReference type="Proteomes" id="UP001595817"/>
    </source>
</evidence>
<gene>
    <name evidence="2" type="ORF">ACFOZY_06625</name>
</gene>
<reference evidence="3" key="1">
    <citation type="journal article" date="2019" name="Int. J. Syst. Evol. Microbiol.">
        <title>The Global Catalogue of Microorganisms (GCM) 10K type strain sequencing project: providing services to taxonomists for standard genome sequencing and annotation.</title>
        <authorList>
            <consortium name="The Broad Institute Genomics Platform"/>
            <consortium name="The Broad Institute Genome Sequencing Center for Infectious Disease"/>
            <person name="Wu L."/>
            <person name="Ma J."/>
        </authorList>
    </citation>
    <scope>NUCLEOTIDE SEQUENCE [LARGE SCALE GENOMIC DNA]</scope>
    <source>
        <strain evidence="3">CCUG 59778</strain>
    </source>
</reference>
<dbReference type="RefSeq" id="WP_378153589.1">
    <property type="nucleotide sequence ID" value="NZ_JBHSEC010000007.1"/>
</dbReference>
<organism evidence="2 3">
    <name type="scientific">Chungangia koreensis</name>
    <dbReference type="NCBI Taxonomy" id="752657"/>
    <lineage>
        <taxon>Bacteria</taxon>
        <taxon>Bacillati</taxon>
        <taxon>Bacillota</taxon>
        <taxon>Bacilli</taxon>
        <taxon>Lactobacillales</taxon>
        <taxon>Chungangia</taxon>
    </lineage>
</organism>
<name>A0ABV8X680_9LACT</name>
<dbReference type="EMBL" id="JBHSEC010000007">
    <property type="protein sequence ID" value="MFC4410112.1"/>
    <property type="molecule type" value="Genomic_DNA"/>
</dbReference>
<feature type="domain" description="Amine oxidase" evidence="1">
    <location>
        <begin position="12"/>
        <end position="496"/>
    </location>
</feature>
<dbReference type="Pfam" id="PF01593">
    <property type="entry name" value="Amino_oxidase"/>
    <property type="match status" value="1"/>
</dbReference>
<dbReference type="InterPro" id="IPR050464">
    <property type="entry name" value="Zeta_carotene_desat/Oxidored"/>
</dbReference>
<dbReference type="PANTHER" id="PTHR42923:SF46">
    <property type="entry name" value="AMINE OXIDASE"/>
    <property type="match status" value="1"/>
</dbReference>
<protein>
    <submittedName>
        <fullName evidence="2">FAD-dependent oxidoreductase</fullName>
    </submittedName>
</protein>
<dbReference type="InterPro" id="IPR036188">
    <property type="entry name" value="FAD/NAD-bd_sf"/>
</dbReference>
<dbReference type="Proteomes" id="UP001595817">
    <property type="component" value="Unassembled WGS sequence"/>
</dbReference>
<dbReference type="PRINTS" id="PR00419">
    <property type="entry name" value="ADXRDTASE"/>
</dbReference>
<comment type="caution">
    <text evidence="2">The sequence shown here is derived from an EMBL/GenBank/DDBJ whole genome shotgun (WGS) entry which is preliminary data.</text>
</comment>
<dbReference type="InterPro" id="IPR002937">
    <property type="entry name" value="Amino_oxidase"/>
</dbReference>
<dbReference type="PANTHER" id="PTHR42923">
    <property type="entry name" value="PROTOPORPHYRINOGEN OXIDASE"/>
    <property type="match status" value="1"/>
</dbReference>
<accession>A0ABV8X680</accession>
<dbReference type="SUPFAM" id="SSF51905">
    <property type="entry name" value="FAD/NAD(P)-binding domain"/>
    <property type="match status" value="1"/>
</dbReference>
<proteinExistence type="predicted"/>